<dbReference type="Pfam" id="PF12849">
    <property type="entry name" value="PBP_like_2"/>
    <property type="match status" value="1"/>
</dbReference>
<dbReference type="AlphaFoldDB" id="A0A0V7ZRW3"/>
<dbReference type="PROSITE" id="PS51257">
    <property type="entry name" value="PROKAR_LIPOPROTEIN"/>
    <property type="match status" value="1"/>
</dbReference>
<dbReference type="PANTHER" id="PTHR30570">
    <property type="entry name" value="PERIPLASMIC PHOSPHATE BINDING COMPONENT OF PHOSPHATE ABC TRANSPORTER"/>
    <property type="match status" value="1"/>
</dbReference>
<feature type="signal peptide" evidence="2">
    <location>
        <begin position="1"/>
        <end position="22"/>
    </location>
</feature>
<sequence>MIYLKQSVLISLTLFTASFLQACSQYPSKNTISYAQDNLTLTGSSTIKPLVVAIAKRYQAKYPKVRINIKTGGSSQGIKDASEGNVDIGMVSRSLKAKEKHLLPFTIAKDGISVLIHKNNSIKSLTNKQIVDIYTNKINNWRQVGGKDAPIFVVSKAENHSTGKLFAKFFQVPIKDISADKIIGDNPEAIVAVNENPNTIAYVSIGAAEYDIVHGAPLKLLPIEGVAATIANVKNGIFPLSRPLNLVTNSKPTGLKKDFIDFARSEKVYDLVREQSFVPTKSESTL</sequence>
<dbReference type="EMBL" id="LMTZ01000090">
    <property type="protein sequence ID" value="KST67198.1"/>
    <property type="molecule type" value="Genomic_DNA"/>
</dbReference>
<protein>
    <submittedName>
        <fullName evidence="5">ABC transporter substrate-binding protein</fullName>
    </submittedName>
</protein>
<dbReference type="CDD" id="cd13653">
    <property type="entry name" value="PBP2_phosphate_like_1"/>
    <property type="match status" value="1"/>
</dbReference>
<accession>A0A0V7ZRW3</accession>
<dbReference type="Proteomes" id="UP000053372">
    <property type="component" value="Unassembled WGS sequence"/>
</dbReference>
<feature type="chain" id="PRO_5007438852" evidence="2">
    <location>
        <begin position="23"/>
        <end position="286"/>
    </location>
</feature>
<proteinExistence type="predicted"/>
<keyword evidence="1 2" id="KW-0732">Signal</keyword>
<dbReference type="OrthoDB" id="9790048at2"/>
<evidence type="ECO:0000259" key="3">
    <source>
        <dbReference type="Pfam" id="PF12849"/>
    </source>
</evidence>
<dbReference type="Gene3D" id="3.40.190.10">
    <property type="entry name" value="Periplasmic binding protein-like II"/>
    <property type="match status" value="2"/>
</dbReference>
<evidence type="ECO:0000313" key="4">
    <source>
        <dbReference type="EMBL" id="KST66912.1"/>
    </source>
</evidence>
<name>A0A0V7ZRW3_9CYAN</name>
<dbReference type="InterPro" id="IPR050811">
    <property type="entry name" value="Phosphate_ABC_transporter"/>
</dbReference>
<dbReference type="PANTHER" id="PTHR30570:SF1">
    <property type="entry name" value="PHOSPHATE-BINDING PROTEIN PSTS"/>
    <property type="match status" value="1"/>
</dbReference>
<feature type="domain" description="PBP" evidence="3">
    <location>
        <begin position="35"/>
        <end position="266"/>
    </location>
</feature>
<evidence type="ECO:0000256" key="1">
    <source>
        <dbReference type="ARBA" id="ARBA00022729"/>
    </source>
</evidence>
<reference evidence="5 6" key="1">
    <citation type="journal article" date="2015" name="Genome Announc.">
        <title>Draft Genome of the Euendolithic (true boring) Cyanobacterium Mastigocoleus testarum strain BC008.</title>
        <authorList>
            <person name="Guida B.S."/>
            <person name="Garcia-Pichel F."/>
        </authorList>
    </citation>
    <scope>NUCLEOTIDE SEQUENCE [LARGE SCALE GENOMIC DNA]</scope>
    <source>
        <strain evidence="5 6">BC008</strain>
    </source>
</reference>
<dbReference type="RefSeq" id="WP_027844045.1">
    <property type="nucleotide sequence ID" value="NZ_LMTZ01000090.1"/>
</dbReference>
<dbReference type="InterPro" id="IPR024370">
    <property type="entry name" value="PBP_domain"/>
</dbReference>
<keyword evidence="6" id="KW-1185">Reference proteome</keyword>
<dbReference type="EMBL" id="LMTZ01000092">
    <property type="protein sequence ID" value="KST66912.1"/>
    <property type="molecule type" value="Genomic_DNA"/>
</dbReference>
<comment type="caution">
    <text evidence="5">The sequence shown here is derived from an EMBL/GenBank/DDBJ whole genome shotgun (WGS) entry which is preliminary data.</text>
</comment>
<evidence type="ECO:0000256" key="2">
    <source>
        <dbReference type="SAM" id="SignalP"/>
    </source>
</evidence>
<organism evidence="5 6">
    <name type="scientific">Mastigocoleus testarum BC008</name>
    <dbReference type="NCBI Taxonomy" id="371196"/>
    <lineage>
        <taxon>Bacteria</taxon>
        <taxon>Bacillati</taxon>
        <taxon>Cyanobacteriota</taxon>
        <taxon>Cyanophyceae</taxon>
        <taxon>Nostocales</taxon>
        <taxon>Hapalosiphonaceae</taxon>
        <taxon>Mastigocoleus</taxon>
    </lineage>
</organism>
<evidence type="ECO:0000313" key="5">
    <source>
        <dbReference type="EMBL" id="KST67198.1"/>
    </source>
</evidence>
<evidence type="ECO:0000313" key="6">
    <source>
        <dbReference type="Proteomes" id="UP000053372"/>
    </source>
</evidence>
<dbReference type="SUPFAM" id="SSF53850">
    <property type="entry name" value="Periplasmic binding protein-like II"/>
    <property type="match status" value="1"/>
</dbReference>
<gene>
    <name evidence="4" type="ORF">BC008_27365</name>
    <name evidence="5" type="ORF">BC008_28810</name>
</gene>